<dbReference type="NCBIfam" id="NF033788">
    <property type="entry name" value="HTH_metalloreg"/>
    <property type="match status" value="1"/>
</dbReference>
<evidence type="ECO:0000313" key="6">
    <source>
        <dbReference type="Proteomes" id="UP000439550"/>
    </source>
</evidence>
<dbReference type="AlphaFoldDB" id="A0A7X1ZAK6"/>
<evidence type="ECO:0000256" key="1">
    <source>
        <dbReference type="ARBA" id="ARBA00023015"/>
    </source>
</evidence>
<keyword evidence="1" id="KW-0805">Transcription regulation</keyword>
<dbReference type="InterPro" id="IPR011991">
    <property type="entry name" value="ArsR-like_HTH"/>
</dbReference>
<dbReference type="PANTHER" id="PTHR33154">
    <property type="entry name" value="TRANSCRIPTIONAL REGULATOR, ARSR FAMILY"/>
    <property type="match status" value="1"/>
</dbReference>
<dbReference type="OrthoDB" id="9794330at2"/>
<evidence type="ECO:0000256" key="2">
    <source>
        <dbReference type="ARBA" id="ARBA00023125"/>
    </source>
</evidence>
<dbReference type="PROSITE" id="PS50987">
    <property type="entry name" value="HTH_ARSR_2"/>
    <property type="match status" value="1"/>
</dbReference>
<name>A0A7X1ZAK6_9LACT</name>
<keyword evidence="3" id="KW-0804">Transcription</keyword>
<evidence type="ECO:0000313" key="5">
    <source>
        <dbReference type="EMBL" id="MQW39796.1"/>
    </source>
</evidence>
<dbReference type="PANTHER" id="PTHR33154:SF25">
    <property type="entry name" value="LMO0101 PROTEIN"/>
    <property type="match status" value="1"/>
</dbReference>
<dbReference type="RefSeq" id="WP_153496462.1">
    <property type="nucleotide sequence ID" value="NZ_CAXYUY010000008.1"/>
</dbReference>
<sequence length="100" mass="11789">MTIEQQNQDDDIRIKMFKALADPTRMDMIRMVRDKSDENGELPCSVVFETLPFSKSTVSFHFKTLREAGLTFTRKEARQTYFRLNRVAFDRYLPGLLDTF</sequence>
<dbReference type="SMART" id="SM00418">
    <property type="entry name" value="HTH_ARSR"/>
    <property type="match status" value="1"/>
</dbReference>
<dbReference type="SUPFAM" id="SSF46785">
    <property type="entry name" value="Winged helix' DNA-binding domain"/>
    <property type="match status" value="1"/>
</dbReference>
<dbReference type="InterPro" id="IPR036390">
    <property type="entry name" value="WH_DNA-bd_sf"/>
</dbReference>
<keyword evidence="6" id="KW-1185">Reference proteome</keyword>
<dbReference type="InterPro" id="IPR036388">
    <property type="entry name" value="WH-like_DNA-bd_sf"/>
</dbReference>
<dbReference type="InterPro" id="IPR001845">
    <property type="entry name" value="HTH_ArsR_DNA-bd_dom"/>
</dbReference>
<dbReference type="Gene3D" id="1.10.10.10">
    <property type="entry name" value="Winged helix-like DNA-binding domain superfamily/Winged helix DNA-binding domain"/>
    <property type="match status" value="1"/>
</dbReference>
<dbReference type="EMBL" id="WITJ01000009">
    <property type="protein sequence ID" value="MQW39796.1"/>
    <property type="molecule type" value="Genomic_DNA"/>
</dbReference>
<accession>A0A7X1ZAK6</accession>
<reference evidence="5 6" key="1">
    <citation type="submission" date="2019-10" db="EMBL/GenBank/DDBJ databases">
        <authorList>
            <person name="Dong K."/>
        </authorList>
    </citation>
    <scope>NUCLEOTIDE SEQUENCE [LARGE SCALE GENOMIC DNA]</scope>
    <source>
        <strain evidence="5 6">DSM 28960</strain>
    </source>
</reference>
<dbReference type="Proteomes" id="UP000439550">
    <property type="component" value="Unassembled WGS sequence"/>
</dbReference>
<proteinExistence type="predicted"/>
<evidence type="ECO:0000259" key="4">
    <source>
        <dbReference type="PROSITE" id="PS50987"/>
    </source>
</evidence>
<dbReference type="Pfam" id="PF12840">
    <property type="entry name" value="HTH_20"/>
    <property type="match status" value="1"/>
</dbReference>
<comment type="caution">
    <text evidence="5">The sequence shown here is derived from an EMBL/GenBank/DDBJ whole genome shotgun (WGS) entry which is preliminary data.</text>
</comment>
<evidence type="ECO:0000256" key="3">
    <source>
        <dbReference type="ARBA" id="ARBA00023163"/>
    </source>
</evidence>
<dbReference type="CDD" id="cd00090">
    <property type="entry name" value="HTH_ARSR"/>
    <property type="match status" value="1"/>
</dbReference>
<gene>
    <name evidence="5" type="ORF">GHI93_07650</name>
</gene>
<feature type="domain" description="HTH arsR-type" evidence="4">
    <location>
        <begin position="5"/>
        <end position="100"/>
    </location>
</feature>
<organism evidence="5 6">
    <name type="scientific">Lactococcus hircilactis</name>
    <dbReference type="NCBI Taxonomy" id="1494462"/>
    <lineage>
        <taxon>Bacteria</taxon>
        <taxon>Bacillati</taxon>
        <taxon>Bacillota</taxon>
        <taxon>Bacilli</taxon>
        <taxon>Lactobacillales</taxon>
        <taxon>Streptococcaceae</taxon>
        <taxon>Lactococcus</taxon>
    </lineage>
</organism>
<dbReference type="GO" id="GO:0003677">
    <property type="term" value="F:DNA binding"/>
    <property type="evidence" value="ECO:0007669"/>
    <property type="project" value="UniProtKB-KW"/>
</dbReference>
<protein>
    <submittedName>
        <fullName evidence="5">Metalloregulator ArsR/SmtB family transcription factor</fullName>
    </submittedName>
</protein>
<dbReference type="GO" id="GO:0003700">
    <property type="term" value="F:DNA-binding transcription factor activity"/>
    <property type="evidence" value="ECO:0007669"/>
    <property type="project" value="InterPro"/>
</dbReference>
<keyword evidence="2" id="KW-0238">DNA-binding</keyword>
<dbReference type="InterPro" id="IPR051081">
    <property type="entry name" value="HTH_MetalResp_TranReg"/>
</dbReference>